<feature type="compositionally biased region" description="Basic and acidic residues" evidence="2">
    <location>
        <begin position="130"/>
        <end position="140"/>
    </location>
</feature>
<feature type="coiled-coil region" evidence="1">
    <location>
        <begin position="276"/>
        <end position="310"/>
    </location>
</feature>
<evidence type="ECO:0000313" key="4">
    <source>
        <dbReference type="Proteomes" id="UP000039865"/>
    </source>
</evidence>
<evidence type="ECO:0000256" key="2">
    <source>
        <dbReference type="SAM" id="MobiDB-lite"/>
    </source>
</evidence>
<gene>
    <name evidence="3" type="primary">Contig15529.g16548</name>
    <name evidence="3" type="ORF">STYLEM_18325</name>
</gene>
<dbReference type="AlphaFoldDB" id="A0A078B3X3"/>
<name>A0A078B3X3_STYLE</name>
<accession>A0A078B3X3</accession>
<dbReference type="InParanoid" id="A0A078B3X3"/>
<feature type="compositionally biased region" description="Polar residues" evidence="2">
    <location>
        <begin position="141"/>
        <end position="156"/>
    </location>
</feature>
<proteinExistence type="predicted"/>
<keyword evidence="4" id="KW-1185">Reference proteome</keyword>
<dbReference type="EMBL" id="CCKQ01017331">
    <property type="protein sequence ID" value="CDW89194.1"/>
    <property type="molecule type" value="Genomic_DNA"/>
</dbReference>
<evidence type="ECO:0000256" key="1">
    <source>
        <dbReference type="SAM" id="Coils"/>
    </source>
</evidence>
<reference evidence="3 4" key="1">
    <citation type="submission" date="2014-06" db="EMBL/GenBank/DDBJ databases">
        <authorList>
            <person name="Swart Estienne"/>
        </authorList>
    </citation>
    <scope>NUCLEOTIDE SEQUENCE [LARGE SCALE GENOMIC DNA]</scope>
    <source>
        <strain evidence="3 4">130c</strain>
    </source>
</reference>
<organism evidence="3 4">
    <name type="scientific">Stylonychia lemnae</name>
    <name type="common">Ciliate</name>
    <dbReference type="NCBI Taxonomy" id="5949"/>
    <lineage>
        <taxon>Eukaryota</taxon>
        <taxon>Sar</taxon>
        <taxon>Alveolata</taxon>
        <taxon>Ciliophora</taxon>
        <taxon>Intramacronucleata</taxon>
        <taxon>Spirotrichea</taxon>
        <taxon>Stichotrichia</taxon>
        <taxon>Sporadotrichida</taxon>
        <taxon>Oxytrichidae</taxon>
        <taxon>Stylonychinae</taxon>
        <taxon>Stylonychia</taxon>
    </lineage>
</organism>
<feature type="region of interest" description="Disordered" evidence="2">
    <location>
        <begin position="130"/>
        <end position="158"/>
    </location>
</feature>
<protein>
    <submittedName>
        <fullName evidence="3">Uncharacterized protein</fullName>
    </submittedName>
</protein>
<evidence type="ECO:0000313" key="3">
    <source>
        <dbReference type="EMBL" id="CDW89194.1"/>
    </source>
</evidence>
<sequence length="320" mass="36701">MAVPIILCRIHSQGGKTNIRESDPEVSQRFNNTQGKPFDFNQTLQRTANHMQTIQNPEETLSAASSAYVGRSKAKQIRNNSANRSKRSQVKGEHVRVVDNMHVYLPVGYFQYTGYLPSENKRQRFNEEIEQTRKNQDDNRSLASKRSQRVSKSLMNSDGFKQRVIERIGQLNDNGDNRLAAQVAQSMTGGGFGRASTITHDNIRHFDVNPRKYDIDDDAVEFDDQNQGDENRDEVRENGTINHHYNNQSAERKPATYKKRTIISADGSVRSTKTYISTLEQQLTKERRERERLEREVEELRKISSEISSKLGLSTQSNHK</sequence>
<dbReference type="Proteomes" id="UP000039865">
    <property type="component" value="Unassembled WGS sequence"/>
</dbReference>
<keyword evidence="1" id="KW-0175">Coiled coil</keyword>